<evidence type="ECO:0000313" key="3">
    <source>
        <dbReference type="Proteomes" id="UP000006659"/>
    </source>
</evidence>
<evidence type="ECO:0000256" key="1">
    <source>
        <dbReference type="SAM" id="Phobius"/>
    </source>
</evidence>
<feature type="transmembrane region" description="Helical" evidence="1">
    <location>
        <begin position="107"/>
        <end position="127"/>
    </location>
</feature>
<gene>
    <name evidence="2" type="ordered locus">CVAR_2759</name>
</gene>
<proteinExistence type="predicted"/>
<dbReference type="EMBL" id="CP002917">
    <property type="protein sequence ID" value="AEK38098.1"/>
    <property type="molecule type" value="Genomic_DNA"/>
</dbReference>
<evidence type="ECO:0008006" key="4">
    <source>
        <dbReference type="Google" id="ProtNLM"/>
    </source>
</evidence>
<protein>
    <recommendedName>
        <fullName evidence="4">Transmembrane protein</fullName>
    </recommendedName>
</protein>
<dbReference type="AlphaFoldDB" id="G0HHZ4"/>
<accession>G0HHZ4</accession>
<reference evidence="2 3" key="1">
    <citation type="journal article" date="2011" name="BMC Genomics">
        <title>Complete genome sequence of Corynebacterium variabile DSM 44702 isolated from the surface of smear-ripened cheeses and insights into cheese ripening and flavor generation.</title>
        <authorList>
            <person name="Schroeder J."/>
            <person name="Maus I."/>
            <person name="Trost E."/>
            <person name="Tauch A."/>
        </authorList>
    </citation>
    <scope>NUCLEOTIDE SEQUENCE [LARGE SCALE GENOMIC DNA]</scope>
    <source>
        <strain evidence="3">DSM 44702 / JCM 12073 / NCIMB 30131</strain>
    </source>
</reference>
<keyword evidence="1" id="KW-0812">Transmembrane</keyword>
<keyword evidence="1" id="KW-0472">Membrane</keyword>
<organism evidence="2 3">
    <name type="scientific">Corynebacterium variabile (strain DSM 44702 / CIP 107183 / JCM 12073 / NCIMB 30131)</name>
    <name type="common">Corynebacterium mooreparkense</name>
    <dbReference type="NCBI Taxonomy" id="858619"/>
    <lineage>
        <taxon>Bacteria</taxon>
        <taxon>Bacillati</taxon>
        <taxon>Actinomycetota</taxon>
        <taxon>Actinomycetes</taxon>
        <taxon>Mycobacteriales</taxon>
        <taxon>Corynebacteriaceae</taxon>
        <taxon>Corynebacterium</taxon>
    </lineage>
</organism>
<keyword evidence="1" id="KW-1133">Transmembrane helix</keyword>
<dbReference type="STRING" id="858619.CVAR_2759"/>
<dbReference type="Proteomes" id="UP000006659">
    <property type="component" value="Chromosome"/>
</dbReference>
<sequence>METRRGYRRIPPPTTPLPRLFLEKEDAMSLMKENKKKRVAVIDGEPVYLDGYVPSSWDSHHSSLMQGWTWIGMGVILSSLAGFGVAIFGFTSAGFGGSPVSQPDGNVIGVIGLIVGVLMLAYGGWSIHHGRAAYRRYKESTGRVQ</sequence>
<evidence type="ECO:0000313" key="2">
    <source>
        <dbReference type="EMBL" id="AEK38098.1"/>
    </source>
</evidence>
<feature type="transmembrane region" description="Helical" evidence="1">
    <location>
        <begin position="70"/>
        <end position="95"/>
    </location>
</feature>
<dbReference type="KEGG" id="cva:CVAR_2759"/>
<name>G0HHZ4_CORVD</name>
<dbReference type="HOGENOM" id="CLU_157817_0_0_11"/>